<dbReference type="Proteomes" id="UP000007646">
    <property type="component" value="Unassembled WGS sequence"/>
</dbReference>
<dbReference type="FunFam" id="2.30.29.30:FF:000824">
    <property type="entry name" value="Ran-specific GTPase-activating protein"/>
    <property type="match status" value="1"/>
</dbReference>
<dbReference type="STRING" id="9785.ENSLAFP00000028700"/>
<dbReference type="PROSITE" id="PS50196">
    <property type="entry name" value="RANBD1"/>
    <property type="match status" value="1"/>
</dbReference>
<dbReference type="SMART" id="SM00160">
    <property type="entry name" value="RanBD"/>
    <property type="match status" value="1"/>
</dbReference>
<evidence type="ECO:0000256" key="5">
    <source>
        <dbReference type="ARBA" id="ARBA00061276"/>
    </source>
</evidence>
<dbReference type="GO" id="GO:0005813">
    <property type="term" value="C:centrosome"/>
    <property type="evidence" value="ECO:0007669"/>
    <property type="project" value="TreeGrafter"/>
</dbReference>
<evidence type="ECO:0000256" key="4">
    <source>
        <dbReference type="ARBA" id="ARBA00056716"/>
    </source>
</evidence>
<evidence type="ECO:0000256" key="7">
    <source>
        <dbReference type="ARBA" id="ARBA00067380"/>
    </source>
</evidence>
<organism evidence="10 11">
    <name type="scientific">Loxodonta africana</name>
    <name type="common">African elephant</name>
    <dbReference type="NCBI Taxonomy" id="9785"/>
    <lineage>
        <taxon>Eukaryota</taxon>
        <taxon>Metazoa</taxon>
        <taxon>Chordata</taxon>
        <taxon>Craniata</taxon>
        <taxon>Vertebrata</taxon>
        <taxon>Euteleostomi</taxon>
        <taxon>Mammalia</taxon>
        <taxon>Eutheria</taxon>
        <taxon>Afrotheria</taxon>
        <taxon>Proboscidea</taxon>
        <taxon>Elephantidae</taxon>
        <taxon>Loxodonta</taxon>
    </lineage>
</organism>
<dbReference type="GO" id="GO:0046604">
    <property type="term" value="P:positive regulation of mitotic centrosome separation"/>
    <property type="evidence" value="ECO:0007669"/>
    <property type="project" value="TreeGrafter"/>
</dbReference>
<dbReference type="Gene3D" id="2.30.29.30">
    <property type="entry name" value="Pleckstrin-homology domain (PH domain)/Phosphotyrosine-binding domain (PTB)"/>
    <property type="match status" value="1"/>
</dbReference>
<keyword evidence="11" id="KW-1185">Reference proteome</keyword>
<proteinExistence type="inferred from homology"/>
<keyword evidence="1" id="KW-0343">GTPase activation</keyword>
<protein>
    <recommendedName>
        <fullName evidence="7">Ran-specific GTPase-activating protein</fullName>
    </recommendedName>
    <alternativeName>
        <fullName evidence="8">Ran-binding protein 1</fullName>
    </alternativeName>
</protein>
<dbReference type="GeneTree" id="ENSGT00940000154389"/>
<comment type="similarity">
    <text evidence="5">Belongs to the RANBP1 family.</text>
</comment>
<dbReference type="InParanoid" id="G3ULJ1"/>
<evidence type="ECO:0000256" key="3">
    <source>
        <dbReference type="ARBA" id="ARBA00022990"/>
    </source>
</evidence>
<evidence type="ECO:0000313" key="11">
    <source>
        <dbReference type="Proteomes" id="UP000007646"/>
    </source>
</evidence>
<accession>G3ULJ1</accession>
<evidence type="ECO:0000256" key="8">
    <source>
        <dbReference type="ARBA" id="ARBA00081162"/>
    </source>
</evidence>
<dbReference type="HOGENOM" id="CLU_067861_1_3_1"/>
<evidence type="ECO:0000259" key="9">
    <source>
        <dbReference type="PROSITE" id="PS50196"/>
    </source>
</evidence>
<reference evidence="10" key="3">
    <citation type="submission" date="2025-09" db="UniProtKB">
        <authorList>
            <consortium name="Ensembl"/>
        </authorList>
    </citation>
    <scope>IDENTIFICATION</scope>
    <source>
        <strain evidence="10">Isolate ISIS603380</strain>
    </source>
</reference>
<dbReference type="PANTHER" id="PTHR23138">
    <property type="entry name" value="RAN BINDING PROTEIN"/>
    <property type="match status" value="1"/>
</dbReference>
<evidence type="ECO:0000256" key="1">
    <source>
        <dbReference type="ARBA" id="ARBA00022468"/>
    </source>
</evidence>
<dbReference type="Ensembl" id="ENSLAFT00000037075.1">
    <property type="protein sequence ID" value="ENSLAFP00000028700.1"/>
    <property type="gene ID" value="ENSLAFG00000028130.1"/>
</dbReference>
<dbReference type="GO" id="GO:0005096">
    <property type="term" value="F:GTPase activator activity"/>
    <property type="evidence" value="ECO:0007669"/>
    <property type="project" value="UniProtKB-KW"/>
</dbReference>
<dbReference type="Pfam" id="PF00638">
    <property type="entry name" value="Ran_BP1"/>
    <property type="match status" value="1"/>
</dbReference>
<keyword evidence="2" id="KW-0597">Phosphoprotein</keyword>
<dbReference type="InterPro" id="IPR011993">
    <property type="entry name" value="PH-like_dom_sf"/>
</dbReference>
<dbReference type="GO" id="GO:0005643">
    <property type="term" value="C:nuclear pore"/>
    <property type="evidence" value="ECO:0007669"/>
    <property type="project" value="TreeGrafter"/>
</dbReference>
<sequence>ESQVEPIVSLPGQEIKILEEDEEELLKMQAKLYCFAPENKLPEWKEWGTSDMKLLRPKEKGRIHLLKHRDKTLKIYANHYITPRKASSNRAWVWNIHTNFPDECPKPELLAIQFLNAENAQKFITKFEECRKEIEERGKKGLGKSENAEKMAEKLEALLVKEESEEASSKIENKN</sequence>
<dbReference type="OMA" id="ANHFVWP"/>
<comment type="function">
    <text evidence="4">Plays a role in RAN-dependent nucleocytoplasmic transport. Alleviates the TNPO1-dependent inhibition of RAN GTPase activity and mediates the dissociation of RAN from proteins involved in transport into the nucleus. Induces a conformation change in the complex formed by XPO1 and RAN that triggers the release of the nuclear export signal of cargo proteins. Promotes the disassembly of the complex formed by RAN and importin beta. Promotes dissociation of RAN from a complex with KPNA2 and CSE1L. Required for normal mitotic spindle assembly and normal progress through mitosis via its effect on RAN. Does not increase the RAN GTPase activity by itself, but increases GTP hydrolysis mediated by RANGAP1. Inhibits RCC1-dependent exchange of RAN-bound GDP by GTP.</text>
</comment>
<keyword evidence="3" id="KW-0007">Acetylation</keyword>
<evidence type="ECO:0000256" key="6">
    <source>
        <dbReference type="ARBA" id="ARBA00066150"/>
    </source>
</evidence>
<feature type="domain" description="RanBD1" evidence="9">
    <location>
        <begin position="3"/>
        <end position="136"/>
    </location>
</feature>
<dbReference type="PANTHER" id="PTHR23138:SF94">
    <property type="entry name" value="RAN BINDING PROTEIN 1"/>
    <property type="match status" value="1"/>
</dbReference>
<dbReference type="eggNOG" id="KOG0864">
    <property type="taxonomic scope" value="Eukaryota"/>
</dbReference>
<evidence type="ECO:0000256" key="2">
    <source>
        <dbReference type="ARBA" id="ARBA00022553"/>
    </source>
</evidence>
<reference evidence="10 11" key="1">
    <citation type="submission" date="2009-06" db="EMBL/GenBank/DDBJ databases">
        <title>The Genome Sequence of Loxodonta africana (African elephant).</title>
        <authorList>
            <person name="Di Palma F."/>
            <person name="Heiman D."/>
            <person name="Young S."/>
            <person name="Johnson J."/>
            <person name="Lander E.S."/>
            <person name="Lindblad-Toh K."/>
        </authorList>
    </citation>
    <scope>NUCLEOTIDE SEQUENCE [LARGE SCALE GENOMIC DNA]</scope>
    <source>
        <strain evidence="10 11">Isolate ISIS603380</strain>
    </source>
</reference>
<name>G3ULJ1_LOXAF</name>
<comment type="subunit">
    <text evidence="6">Interacts with RAN (via C-terminus of GTP-bound form) but not with GDP-bound RAN. Identified in a complex composed of RAN, RANGAP1 and RANBP1. Identified in a complex that contains TNPO1, RAN and RANBP1. Identified in a complex that contains CSE1L, KPNA2, RAN and RANBP1. Identified in a complex with nucleotide-free RAN and RCC1.</text>
</comment>
<dbReference type="InterPro" id="IPR045255">
    <property type="entry name" value="RanBP1-like"/>
</dbReference>
<dbReference type="SUPFAM" id="SSF50729">
    <property type="entry name" value="PH domain-like"/>
    <property type="match status" value="1"/>
</dbReference>
<dbReference type="InterPro" id="IPR000156">
    <property type="entry name" value="Ran_bind_dom"/>
</dbReference>
<evidence type="ECO:0000313" key="10">
    <source>
        <dbReference type="Ensembl" id="ENSLAFP00000028700.1"/>
    </source>
</evidence>
<reference evidence="10" key="2">
    <citation type="submission" date="2025-08" db="UniProtKB">
        <authorList>
            <consortium name="Ensembl"/>
        </authorList>
    </citation>
    <scope>IDENTIFICATION</scope>
    <source>
        <strain evidence="10">Isolate ISIS603380</strain>
    </source>
</reference>
<dbReference type="AlphaFoldDB" id="G3ULJ1"/>
<dbReference type="GO" id="GO:0005737">
    <property type="term" value="C:cytoplasm"/>
    <property type="evidence" value="ECO:0007669"/>
    <property type="project" value="TreeGrafter"/>
</dbReference>